<gene>
    <name evidence="2" type="ORF">STAS_18181</name>
</gene>
<organism evidence="2 3">
    <name type="scientific">Striga asiatica</name>
    <name type="common">Asiatic witchweed</name>
    <name type="synonym">Buchnera asiatica</name>
    <dbReference type="NCBI Taxonomy" id="4170"/>
    <lineage>
        <taxon>Eukaryota</taxon>
        <taxon>Viridiplantae</taxon>
        <taxon>Streptophyta</taxon>
        <taxon>Embryophyta</taxon>
        <taxon>Tracheophyta</taxon>
        <taxon>Spermatophyta</taxon>
        <taxon>Magnoliopsida</taxon>
        <taxon>eudicotyledons</taxon>
        <taxon>Gunneridae</taxon>
        <taxon>Pentapetalae</taxon>
        <taxon>asterids</taxon>
        <taxon>lamiids</taxon>
        <taxon>Lamiales</taxon>
        <taxon>Orobanchaceae</taxon>
        <taxon>Buchnereae</taxon>
        <taxon>Striga</taxon>
    </lineage>
</organism>
<evidence type="ECO:0000256" key="1">
    <source>
        <dbReference type="SAM" id="MobiDB-lite"/>
    </source>
</evidence>
<name>A0A5A7Q876_STRAF</name>
<comment type="caution">
    <text evidence="2">The sequence shown here is derived from an EMBL/GenBank/DDBJ whole genome shotgun (WGS) entry which is preliminary data.</text>
</comment>
<evidence type="ECO:0000313" key="2">
    <source>
        <dbReference type="EMBL" id="GER41465.1"/>
    </source>
</evidence>
<feature type="region of interest" description="Disordered" evidence="1">
    <location>
        <begin position="97"/>
        <end position="136"/>
    </location>
</feature>
<feature type="compositionally biased region" description="Acidic residues" evidence="1">
    <location>
        <begin position="102"/>
        <end position="114"/>
    </location>
</feature>
<feature type="non-terminal residue" evidence="2">
    <location>
        <position position="136"/>
    </location>
</feature>
<dbReference type="Proteomes" id="UP000325081">
    <property type="component" value="Unassembled WGS sequence"/>
</dbReference>
<dbReference type="AlphaFoldDB" id="A0A5A7Q876"/>
<accession>A0A5A7Q876</accession>
<sequence length="136" mass="15452">MHNDEGVKEMLSKMEFGKHYVQVYVDSGSTNECRGDNKQKGIVDVQQELMIITDEEYIVEEESSESDGLSLDEIESCELDALGRLSGEELDQLIDNFHEDSTDGEYIPEEESSESDGLRGFSEDDDVSHRKKKTYD</sequence>
<keyword evidence="3" id="KW-1185">Reference proteome</keyword>
<reference evidence="3" key="1">
    <citation type="journal article" date="2019" name="Curr. Biol.">
        <title>Genome Sequence of Striga asiatica Provides Insight into the Evolution of Plant Parasitism.</title>
        <authorList>
            <person name="Yoshida S."/>
            <person name="Kim S."/>
            <person name="Wafula E.K."/>
            <person name="Tanskanen J."/>
            <person name="Kim Y.M."/>
            <person name="Honaas L."/>
            <person name="Yang Z."/>
            <person name="Spallek T."/>
            <person name="Conn C.E."/>
            <person name="Ichihashi Y."/>
            <person name="Cheong K."/>
            <person name="Cui S."/>
            <person name="Der J.P."/>
            <person name="Gundlach H."/>
            <person name="Jiao Y."/>
            <person name="Hori C."/>
            <person name="Ishida J.K."/>
            <person name="Kasahara H."/>
            <person name="Kiba T."/>
            <person name="Kim M.S."/>
            <person name="Koo N."/>
            <person name="Laohavisit A."/>
            <person name="Lee Y.H."/>
            <person name="Lumba S."/>
            <person name="McCourt P."/>
            <person name="Mortimer J.C."/>
            <person name="Mutuku J.M."/>
            <person name="Nomura T."/>
            <person name="Sasaki-Sekimoto Y."/>
            <person name="Seto Y."/>
            <person name="Wang Y."/>
            <person name="Wakatake T."/>
            <person name="Sakakibara H."/>
            <person name="Demura T."/>
            <person name="Yamaguchi S."/>
            <person name="Yoneyama K."/>
            <person name="Manabe R.I."/>
            <person name="Nelson D.C."/>
            <person name="Schulman A.H."/>
            <person name="Timko M.P."/>
            <person name="dePamphilis C.W."/>
            <person name="Choi D."/>
            <person name="Shirasu K."/>
        </authorList>
    </citation>
    <scope>NUCLEOTIDE SEQUENCE [LARGE SCALE GENOMIC DNA]</scope>
    <source>
        <strain evidence="3">cv. UVA1</strain>
    </source>
</reference>
<evidence type="ECO:0000313" key="3">
    <source>
        <dbReference type="Proteomes" id="UP000325081"/>
    </source>
</evidence>
<dbReference type="EMBL" id="BKCP01006106">
    <property type="protein sequence ID" value="GER41465.1"/>
    <property type="molecule type" value="Genomic_DNA"/>
</dbReference>
<proteinExistence type="predicted"/>
<protein>
    <submittedName>
        <fullName evidence="2">MATH and UCH domain protein</fullName>
    </submittedName>
</protein>